<evidence type="ECO:0000313" key="1">
    <source>
        <dbReference type="EMBL" id="KAH7250796.1"/>
    </source>
</evidence>
<dbReference type="AlphaFoldDB" id="A0A9P9KB59"/>
<gene>
    <name evidence="1" type="ORF">B0J15DRAFT_448671</name>
</gene>
<dbReference type="InterPro" id="IPR043129">
    <property type="entry name" value="ATPase_NBD"/>
</dbReference>
<dbReference type="Gene3D" id="3.90.640.10">
    <property type="entry name" value="Actin, Chain A, domain 4"/>
    <property type="match status" value="1"/>
</dbReference>
<dbReference type="SUPFAM" id="SSF53067">
    <property type="entry name" value="Actin-like ATPase domain"/>
    <property type="match status" value="2"/>
</dbReference>
<dbReference type="EMBL" id="JAGTJS010000012">
    <property type="protein sequence ID" value="KAH7250796.1"/>
    <property type="molecule type" value="Genomic_DNA"/>
</dbReference>
<dbReference type="PANTHER" id="PTHR42749:SF1">
    <property type="entry name" value="CELL SHAPE-DETERMINING PROTEIN MREB"/>
    <property type="match status" value="1"/>
</dbReference>
<organism evidence="1 2">
    <name type="scientific">Fusarium solani</name>
    <name type="common">Filamentous fungus</name>
    <dbReference type="NCBI Taxonomy" id="169388"/>
    <lineage>
        <taxon>Eukaryota</taxon>
        <taxon>Fungi</taxon>
        <taxon>Dikarya</taxon>
        <taxon>Ascomycota</taxon>
        <taxon>Pezizomycotina</taxon>
        <taxon>Sordariomycetes</taxon>
        <taxon>Hypocreomycetidae</taxon>
        <taxon>Hypocreales</taxon>
        <taxon>Nectriaceae</taxon>
        <taxon>Fusarium</taxon>
        <taxon>Fusarium solani species complex</taxon>
    </lineage>
</organism>
<name>A0A9P9KB59_FUSSL</name>
<evidence type="ECO:0008006" key="3">
    <source>
        <dbReference type="Google" id="ProtNLM"/>
    </source>
</evidence>
<dbReference type="CDD" id="cd10170">
    <property type="entry name" value="ASKHA_NBD_HSP70"/>
    <property type="match status" value="1"/>
</dbReference>
<dbReference type="Gene3D" id="3.30.420.40">
    <property type="match status" value="2"/>
</dbReference>
<proteinExistence type="predicted"/>
<accession>A0A9P9KB59</accession>
<dbReference type="Proteomes" id="UP000736672">
    <property type="component" value="Unassembled WGS sequence"/>
</dbReference>
<evidence type="ECO:0000313" key="2">
    <source>
        <dbReference type="Proteomes" id="UP000736672"/>
    </source>
</evidence>
<dbReference type="OrthoDB" id="2394218at2759"/>
<keyword evidence="2" id="KW-1185">Reference proteome</keyword>
<reference evidence="1" key="1">
    <citation type="journal article" date="2021" name="Nat. Commun.">
        <title>Genetic determinants of endophytism in the Arabidopsis root mycobiome.</title>
        <authorList>
            <person name="Mesny F."/>
            <person name="Miyauchi S."/>
            <person name="Thiergart T."/>
            <person name="Pickel B."/>
            <person name="Atanasova L."/>
            <person name="Karlsson M."/>
            <person name="Huettel B."/>
            <person name="Barry K.W."/>
            <person name="Haridas S."/>
            <person name="Chen C."/>
            <person name="Bauer D."/>
            <person name="Andreopoulos W."/>
            <person name="Pangilinan J."/>
            <person name="LaButti K."/>
            <person name="Riley R."/>
            <person name="Lipzen A."/>
            <person name="Clum A."/>
            <person name="Drula E."/>
            <person name="Henrissat B."/>
            <person name="Kohler A."/>
            <person name="Grigoriev I.V."/>
            <person name="Martin F.M."/>
            <person name="Hacquard S."/>
        </authorList>
    </citation>
    <scope>NUCLEOTIDE SEQUENCE</scope>
    <source>
        <strain evidence="1">FSSC 5 MPI-SDFR-AT-0091</strain>
    </source>
</reference>
<comment type="caution">
    <text evidence="1">The sequence shown here is derived from an EMBL/GenBank/DDBJ whole genome shotgun (WGS) entry which is preliminary data.</text>
</comment>
<sequence length="604" mass="67635">MTEKPDVTVAIDLGTTFTGVGLLFSNGTIHIFNNWPGNNNTGETKVPSRLVYNHDNTVSSWGFFSAVYDDPLPHGKREHRLFKMFLDQDTCDEARKAGLTTIATTAEASRCATDYLREIYRHVKRTYEEMTGTTNWASSSVSFLFSVPTTWRGLDVSNTFKATIRSAGFGTEGPRHLAQIDLTEAEAAAVDTLKSGVVNFRAGDVFLTIDAGGGTTDFSLVQVTKVDNGIPQMSQIAEVSGIGIGSTLIDSAFGNLIEQRLAQNPDVPFNIADGLAEKMMKSDRFKNIKHLFGDPAAIAQVHRIEMPRGVSSDFRHGGLRAEGGCMIFDNNEIQRLFDPHVEHIMTKIREQLDWMVQNGRSEQVTHMVLSGGLGSSKYVQRRIREYFSQFTHPNARQVTVIANRNPQTTVVRGLLEDHKQKMETGNMPVLATYIARASYGVVVREPYSPDRHIGEQLEQDQFDPSQTWAVNQIEWIIRKGDKIDPIAPLTKQFIRRLSPGQTAASFNTQVVTSRNEIKFLPQSLLKAGSKRLCRVESNLTGLKPDELVLMKKRGGCFRQGYKYYKCIFDVRVIVAPADLRFELWFNGVKFSRGHEPIKVEWNSS</sequence>
<dbReference type="PANTHER" id="PTHR42749">
    <property type="entry name" value="CELL SHAPE-DETERMINING PROTEIN MREB"/>
    <property type="match status" value="1"/>
</dbReference>
<protein>
    <recommendedName>
        <fullName evidence="3">Hsp70 family chaperone</fullName>
    </recommendedName>
</protein>